<dbReference type="InterPro" id="IPR012319">
    <property type="entry name" value="FPG_cat"/>
</dbReference>
<accession>A0A917JNU3</accession>
<evidence type="ECO:0000256" key="17">
    <source>
        <dbReference type="ARBA" id="ARBA00076830"/>
    </source>
</evidence>
<keyword evidence="5" id="KW-0227">DNA damage</keyword>
<dbReference type="FunFam" id="1.10.8.50:FF:000003">
    <property type="entry name" value="Formamidopyrimidine-DNA glycosylase"/>
    <property type="match status" value="1"/>
</dbReference>
<dbReference type="Gene3D" id="3.20.190.10">
    <property type="entry name" value="MutM-like, N-terminal"/>
    <property type="match status" value="1"/>
</dbReference>
<evidence type="ECO:0000256" key="5">
    <source>
        <dbReference type="ARBA" id="ARBA00022763"/>
    </source>
</evidence>
<dbReference type="EC" id="4.2.99.18" evidence="3"/>
<dbReference type="SUPFAM" id="SSF81624">
    <property type="entry name" value="N-terminal domain of MutM-like DNA repair proteins"/>
    <property type="match status" value="1"/>
</dbReference>
<dbReference type="AlphaFoldDB" id="A0A917JNU3"/>
<dbReference type="EMBL" id="BMMT01000004">
    <property type="protein sequence ID" value="GGI79405.1"/>
    <property type="molecule type" value="Genomic_DNA"/>
</dbReference>
<dbReference type="GO" id="GO:0008270">
    <property type="term" value="F:zinc ion binding"/>
    <property type="evidence" value="ECO:0007669"/>
    <property type="project" value="UniProtKB-KW"/>
</dbReference>
<dbReference type="Pfam" id="PF01149">
    <property type="entry name" value="Fapy_DNA_glyco"/>
    <property type="match status" value="1"/>
</dbReference>
<evidence type="ECO:0000256" key="15">
    <source>
        <dbReference type="ARBA" id="ARBA00072653"/>
    </source>
</evidence>
<evidence type="ECO:0000256" key="18">
    <source>
        <dbReference type="ARBA" id="ARBA00081466"/>
    </source>
</evidence>
<dbReference type="SMART" id="SM00898">
    <property type="entry name" value="Fapy_DNA_glyco"/>
    <property type="match status" value="1"/>
</dbReference>
<keyword evidence="21" id="KW-0540">Nuclease</keyword>
<protein>
    <recommendedName>
        <fullName evidence="15">Endonuclease 8 1</fullName>
        <ecNumber evidence="3">4.2.99.18</ecNumber>
    </recommendedName>
    <alternativeName>
        <fullName evidence="17">DNA glycosylase/AP lyase Nei 1</fullName>
    </alternativeName>
    <alternativeName>
        <fullName evidence="16">DNA-(apurinic or apyrimidinic site) lyase Nei 1</fullName>
    </alternativeName>
    <alternativeName>
        <fullName evidence="18">Endonuclease VIII 1</fullName>
    </alternativeName>
</protein>
<keyword evidence="13" id="KW-0326">Glycosidase</keyword>
<dbReference type="FunFam" id="3.20.190.10:FF:000007">
    <property type="entry name" value="DNA glycosylase"/>
    <property type="match status" value="1"/>
</dbReference>
<keyword evidence="12" id="KW-0511">Multifunctional enzyme</keyword>
<evidence type="ECO:0000256" key="6">
    <source>
        <dbReference type="ARBA" id="ARBA00022771"/>
    </source>
</evidence>
<evidence type="ECO:0000256" key="4">
    <source>
        <dbReference type="ARBA" id="ARBA00022723"/>
    </source>
</evidence>
<dbReference type="Pfam" id="PF06831">
    <property type="entry name" value="H2TH"/>
    <property type="match status" value="1"/>
</dbReference>
<sequence>MPEGHTLHRLARLHGDLFAGTEVRVRSPQGRFAASAELLDGLVFERAEAHGKHLFHHYGPDRIVHVHLGLYGTFTEAELPLAEPRGQVRMRVIGRTHWADLRGPTKCELLTDAEVAALRGRLGPDPLRADAEPDRAWERISRSRTSIAALLMDQKVLAGVGNVYRAEVLFRHGIPPLTPGRALGRERWELIWADLVELMADGVRVGRIDTVRPEHLPEVTGRAPRRDRHGGEVYVYRRAGMPCLLCGTPVAMTDLVGRKLYWCPTCQAED</sequence>
<dbReference type="PANTHER" id="PTHR42697:SF3">
    <property type="entry name" value="ENDONUCLEASE 8 1"/>
    <property type="match status" value="1"/>
</dbReference>
<keyword evidence="21" id="KW-0255">Endonuclease</keyword>
<dbReference type="SMART" id="SM01232">
    <property type="entry name" value="H2TH"/>
    <property type="match status" value="1"/>
</dbReference>
<dbReference type="CDD" id="cd08970">
    <property type="entry name" value="AcNei1_N"/>
    <property type="match status" value="1"/>
</dbReference>
<evidence type="ECO:0000256" key="19">
    <source>
        <dbReference type="PROSITE-ProRule" id="PRU00391"/>
    </source>
</evidence>
<gene>
    <name evidence="21" type="primary">nei</name>
    <name evidence="21" type="ORF">GCM10011581_15740</name>
</gene>
<evidence type="ECO:0000256" key="3">
    <source>
        <dbReference type="ARBA" id="ARBA00012720"/>
    </source>
</evidence>
<evidence type="ECO:0000256" key="16">
    <source>
        <dbReference type="ARBA" id="ARBA00076224"/>
    </source>
</evidence>
<organism evidence="21 22">
    <name type="scientific">Saccharopolyspora thermophila</name>
    <dbReference type="NCBI Taxonomy" id="89367"/>
    <lineage>
        <taxon>Bacteria</taxon>
        <taxon>Bacillati</taxon>
        <taxon>Actinomycetota</taxon>
        <taxon>Actinomycetes</taxon>
        <taxon>Pseudonocardiales</taxon>
        <taxon>Pseudonocardiaceae</taxon>
        <taxon>Saccharopolyspora</taxon>
    </lineage>
</organism>
<evidence type="ECO:0000256" key="7">
    <source>
        <dbReference type="ARBA" id="ARBA00022801"/>
    </source>
</evidence>
<dbReference type="InterPro" id="IPR035937">
    <property type="entry name" value="FPG_N"/>
</dbReference>
<proteinExistence type="inferred from homology"/>
<keyword evidence="8" id="KW-0862">Zinc</keyword>
<comment type="similarity">
    <text evidence="2">Belongs to the FPG family.</text>
</comment>
<dbReference type="InterPro" id="IPR010979">
    <property type="entry name" value="Ribosomal_uS13-like_H2TH"/>
</dbReference>
<dbReference type="PROSITE" id="PS51066">
    <property type="entry name" value="ZF_FPG_2"/>
    <property type="match status" value="1"/>
</dbReference>
<dbReference type="GO" id="GO:0003690">
    <property type="term" value="F:double-stranded DNA binding"/>
    <property type="evidence" value="ECO:0007669"/>
    <property type="project" value="UniProtKB-ARBA"/>
</dbReference>
<dbReference type="Pfam" id="PF06827">
    <property type="entry name" value="zf-FPG_IleRS"/>
    <property type="match status" value="1"/>
</dbReference>
<reference evidence="21 22" key="1">
    <citation type="journal article" date="2014" name="Int. J. Syst. Evol. Microbiol.">
        <title>Complete genome sequence of Corynebacterium casei LMG S-19264T (=DSM 44701T), isolated from a smear-ripened cheese.</title>
        <authorList>
            <consortium name="US DOE Joint Genome Institute (JGI-PGF)"/>
            <person name="Walter F."/>
            <person name="Albersmeier A."/>
            <person name="Kalinowski J."/>
            <person name="Ruckert C."/>
        </authorList>
    </citation>
    <scope>NUCLEOTIDE SEQUENCE [LARGE SCALE GENOMIC DNA]</scope>
    <source>
        <strain evidence="21 22">CGMCC 4.7206</strain>
    </source>
</reference>
<comment type="cofactor">
    <cofactor evidence="1">
        <name>Zn(2+)</name>
        <dbReference type="ChEBI" id="CHEBI:29105"/>
    </cofactor>
</comment>
<keyword evidence="11" id="KW-0456">Lyase</keyword>
<keyword evidence="4" id="KW-0479">Metal-binding</keyword>
<dbReference type="GO" id="GO:0003684">
    <property type="term" value="F:damaged DNA binding"/>
    <property type="evidence" value="ECO:0007669"/>
    <property type="project" value="InterPro"/>
</dbReference>
<comment type="catalytic activity">
    <reaction evidence="14">
        <text>2'-deoxyribonucleotide-(2'-deoxyribose 5'-phosphate)-2'-deoxyribonucleotide-DNA = a 3'-end 2'-deoxyribonucleotide-(2,3-dehydro-2,3-deoxyribose 5'-phosphate)-DNA + a 5'-end 5'-phospho-2'-deoxyribonucleoside-DNA + H(+)</text>
        <dbReference type="Rhea" id="RHEA:66592"/>
        <dbReference type="Rhea" id="RHEA-COMP:13180"/>
        <dbReference type="Rhea" id="RHEA-COMP:16897"/>
        <dbReference type="Rhea" id="RHEA-COMP:17067"/>
        <dbReference type="ChEBI" id="CHEBI:15378"/>
        <dbReference type="ChEBI" id="CHEBI:136412"/>
        <dbReference type="ChEBI" id="CHEBI:157695"/>
        <dbReference type="ChEBI" id="CHEBI:167181"/>
        <dbReference type="EC" id="4.2.99.18"/>
    </reaction>
</comment>
<dbReference type="SUPFAM" id="SSF57716">
    <property type="entry name" value="Glucocorticoid receptor-like (DNA-binding domain)"/>
    <property type="match status" value="1"/>
</dbReference>
<dbReference type="GO" id="GO:0008534">
    <property type="term" value="F:oxidized purine nucleobase lesion DNA N-glycosylase activity"/>
    <property type="evidence" value="ECO:0007669"/>
    <property type="project" value="UniProtKB-ARBA"/>
</dbReference>
<evidence type="ECO:0000256" key="13">
    <source>
        <dbReference type="ARBA" id="ARBA00023295"/>
    </source>
</evidence>
<evidence type="ECO:0000256" key="10">
    <source>
        <dbReference type="ARBA" id="ARBA00023204"/>
    </source>
</evidence>
<comment type="caution">
    <text evidence="21">The sequence shown here is derived from an EMBL/GenBank/DDBJ whole genome shotgun (WGS) entry which is preliminary data.</text>
</comment>
<evidence type="ECO:0000256" key="11">
    <source>
        <dbReference type="ARBA" id="ARBA00023239"/>
    </source>
</evidence>
<dbReference type="Gene3D" id="1.10.8.50">
    <property type="match status" value="1"/>
</dbReference>
<dbReference type="RefSeq" id="WP_188986635.1">
    <property type="nucleotide sequence ID" value="NZ_BMMT01000004.1"/>
</dbReference>
<dbReference type="InterPro" id="IPR010663">
    <property type="entry name" value="Znf_FPG/IleRS"/>
</dbReference>
<dbReference type="InterPro" id="IPR000214">
    <property type="entry name" value="Znf_DNA_glyclase/AP_lyase"/>
</dbReference>
<dbReference type="PANTHER" id="PTHR42697">
    <property type="entry name" value="ENDONUCLEASE 8"/>
    <property type="match status" value="1"/>
</dbReference>
<evidence type="ECO:0000256" key="8">
    <source>
        <dbReference type="ARBA" id="ARBA00022833"/>
    </source>
</evidence>
<dbReference type="GO" id="GO:0006284">
    <property type="term" value="P:base-excision repair"/>
    <property type="evidence" value="ECO:0007669"/>
    <property type="project" value="InterPro"/>
</dbReference>
<dbReference type="InterPro" id="IPR015886">
    <property type="entry name" value="H2TH_FPG"/>
</dbReference>
<keyword evidence="10" id="KW-0234">DNA repair</keyword>
<evidence type="ECO:0000256" key="12">
    <source>
        <dbReference type="ARBA" id="ARBA00023268"/>
    </source>
</evidence>
<dbReference type="SUPFAM" id="SSF46946">
    <property type="entry name" value="S13-like H2TH domain"/>
    <property type="match status" value="1"/>
</dbReference>
<dbReference type="GO" id="GO:0000703">
    <property type="term" value="F:oxidized pyrimidine nucleobase lesion DNA N-glycosylase activity"/>
    <property type="evidence" value="ECO:0007669"/>
    <property type="project" value="TreeGrafter"/>
</dbReference>
<name>A0A917JNU3_9PSEU</name>
<evidence type="ECO:0000256" key="2">
    <source>
        <dbReference type="ARBA" id="ARBA00009409"/>
    </source>
</evidence>
<evidence type="ECO:0000313" key="22">
    <source>
        <dbReference type="Proteomes" id="UP000597989"/>
    </source>
</evidence>
<dbReference type="Proteomes" id="UP000597989">
    <property type="component" value="Unassembled WGS sequence"/>
</dbReference>
<evidence type="ECO:0000313" key="21">
    <source>
        <dbReference type="EMBL" id="GGI79405.1"/>
    </source>
</evidence>
<keyword evidence="7" id="KW-0378">Hydrolase</keyword>
<evidence type="ECO:0000256" key="1">
    <source>
        <dbReference type="ARBA" id="ARBA00001947"/>
    </source>
</evidence>
<evidence type="ECO:0000256" key="9">
    <source>
        <dbReference type="ARBA" id="ARBA00023125"/>
    </source>
</evidence>
<feature type="domain" description="FPG-type" evidence="20">
    <location>
        <begin position="234"/>
        <end position="268"/>
    </location>
</feature>
<dbReference type="GO" id="GO:0140078">
    <property type="term" value="F:class I DNA-(apurinic or apyrimidinic site) endonuclease activity"/>
    <property type="evidence" value="ECO:0007669"/>
    <property type="project" value="UniProtKB-EC"/>
</dbReference>
<dbReference type="GO" id="GO:0006979">
    <property type="term" value="P:response to oxidative stress"/>
    <property type="evidence" value="ECO:0007669"/>
    <property type="project" value="UniProtKB-ARBA"/>
</dbReference>
<keyword evidence="6 19" id="KW-0863">Zinc-finger</keyword>
<keyword evidence="9" id="KW-0238">DNA-binding</keyword>
<evidence type="ECO:0000259" key="20">
    <source>
        <dbReference type="PROSITE" id="PS51066"/>
    </source>
</evidence>
<evidence type="ECO:0000256" key="14">
    <source>
        <dbReference type="ARBA" id="ARBA00044632"/>
    </source>
</evidence>